<dbReference type="Proteomes" id="UP001221302">
    <property type="component" value="Unassembled WGS sequence"/>
</dbReference>
<organism evidence="1 2">
    <name type="scientific">Stygiobacter electus</name>
    <dbReference type="NCBI Taxonomy" id="3032292"/>
    <lineage>
        <taxon>Bacteria</taxon>
        <taxon>Pseudomonadati</taxon>
        <taxon>Ignavibacteriota</taxon>
        <taxon>Ignavibacteria</taxon>
        <taxon>Ignavibacteriales</taxon>
        <taxon>Melioribacteraceae</taxon>
        <taxon>Stygiobacter</taxon>
    </lineage>
</organism>
<reference evidence="1" key="1">
    <citation type="submission" date="2023-03" db="EMBL/GenBank/DDBJ databases">
        <title>Stygiobacter electus gen. nov., sp. nov., facultatively anaerobic thermotolerant bacterium of the class Ignavibacteria from a well of Yessentuki mineral water deposit.</title>
        <authorList>
            <person name="Podosokorskaya O.A."/>
            <person name="Elcheninov A.G."/>
            <person name="Petrova N.F."/>
            <person name="Zavarzina D.G."/>
            <person name="Kublanov I.V."/>
            <person name="Merkel A.Y."/>
        </authorList>
    </citation>
    <scope>NUCLEOTIDE SEQUENCE</scope>
    <source>
        <strain evidence="1">09-Me</strain>
    </source>
</reference>
<name>A0AAE3TD67_9BACT</name>
<evidence type="ECO:0000313" key="1">
    <source>
        <dbReference type="EMBL" id="MDF1612211.1"/>
    </source>
</evidence>
<gene>
    <name evidence="1" type="ORF">P0M35_08620</name>
</gene>
<dbReference type="AlphaFoldDB" id="A0AAE3TD67"/>
<dbReference type="EMBL" id="JARGDL010000011">
    <property type="protein sequence ID" value="MDF1612211.1"/>
    <property type="molecule type" value="Genomic_DNA"/>
</dbReference>
<sequence length="335" mass="36908">MKRQIIFIVLILGLQISTMQAQYKKLAQTGMKFLSVSTDARMTGLSEASTSVDIANSSAMFYNPSTLASMKEFSSVSFGNVKWIADINYLHAAAAFAPYDGLYGVFGFTFTSVDYGDFMGTIVASNEQGYIDVGTYSPKAYSFGISYARALSDKFSVGGSVKYAKQDLGGSVIDVDSTGTYITENNKLGAMAFDFGVLYRTGFKSLTFGMSVKNFSTELKYKKETFQLPLMFRIGFSIDAMDLFDIDKNTHSLLLSVDAAHPRDYSEQIYAGAEYTFLNTFSIRAGFVSPSDEQTFTAGFGIKRNLGGVNVGIDYAYQAFGIFNDVHRFTFNFSF</sequence>
<protein>
    <submittedName>
        <fullName evidence="1">PorV/PorQ family protein</fullName>
    </submittedName>
</protein>
<accession>A0AAE3TD67</accession>
<keyword evidence="2" id="KW-1185">Reference proteome</keyword>
<proteinExistence type="predicted"/>
<evidence type="ECO:0000313" key="2">
    <source>
        <dbReference type="Proteomes" id="UP001221302"/>
    </source>
</evidence>
<dbReference type="SUPFAM" id="SSF56935">
    <property type="entry name" value="Porins"/>
    <property type="match status" value="1"/>
</dbReference>
<dbReference type="NCBIfam" id="NF033709">
    <property type="entry name" value="PorV_fam"/>
    <property type="match status" value="1"/>
</dbReference>
<dbReference type="RefSeq" id="WP_321535979.1">
    <property type="nucleotide sequence ID" value="NZ_JARGDL010000011.1"/>
</dbReference>
<comment type="caution">
    <text evidence="1">The sequence shown here is derived from an EMBL/GenBank/DDBJ whole genome shotgun (WGS) entry which is preliminary data.</text>
</comment>
<dbReference type="Gene3D" id="2.40.160.60">
    <property type="entry name" value="Outer membrane protein transport protein (OMPP1/FadL/TodX)"/>
    <property type="match status" value="1"/>
</dbReference>